<protein>
    <submittedName>
        <fullName evidence="1">Uncharacterized protein</fullName>
    </submittedName>
</protein>
<evidence type="ECO:0000313" key="1">
    <source>
        <dbReference type="EMBL" id="KAJ7995072.1"/>
    </source>
</evidence>
<name>A0ACC2FUW3_DALPE</name>
<keyword evidence="2" id="KW-1185">Reference proteome</keyword>
<accession>A0ACC2FUW3</accession>
<evidence type="ECO:0000313" key="2">
    <source>
        <dbReference type="Proteomes" id="UP001157502"/>
    </source>
</evidence>
<reference evidence="1" key="1">
    <citation type="submission" date="2021-05" db="EMBL/GenBank/DDBJ databases">
        <authorList>
            <person name="Pan Q."/>
            <person name="Jouanno E."/>
            <person name="Zahm M."/>
            <person name="Klopp C."/>
            <person name="Cabau C."/>
            <person name="Louis A."/>
            <person name="Berthelot C."/>
            <person name="Parey E."/>
            <person name="Roest Crollius H."/>
            <person name="Montfort J."/>
            <person name="Robinson-Rechavi M."/>
            <person name="Bouchez O."/>
            <person name="Lampietro C."/>
            <person name="Lopez Roques C."/>
            <person name="Donnadieu C."/>
            <person name="Postlethwait J."/>
            <person name="Bobe J."/>
            <person name="Dillon D."/>
            <person name="Chandos A."/>
            <person name="von Hippel F."/>
            <person name="Guiguen Y."/>
        </authorList>
    </citation>
    <scope>NUCLEOTIDE SEQUENCE</scope>
    <source>
        <strain evidence="1">YG-Jan2019</strain>
    </source>
</reference>
<proteinExistence type="predicted"/>
<organism evidence="1 2">
    <name type="scientific">Dallia pectoralis</name>
    <name type="common">Alaska blackfish</name>
    <dbReference type="NCBI Taxonomy" id="75939"/>
    <lineage>
        <taxon>Eukaryota</taxon>
        <taxon>Metazoa</taxon>
        <taxon>Chordata</taxon>
        <taxon>Craniata</taxon>
        <taxon>Vertebrata</taxon>
        <taxon>Euteleostomi</taxon>
        <taxon>Actinopterygii</taxon>
        <taxon>Neopterygii</taxon>
        <taxon>Teleostei</taxon>
        <taxon>Protacanthopterygii</taxon>
        <taxon>Esociformes</taxon>
        <taxon>Umbridae</taxon>
        <taxon>Dallia</taxon>
    </lineage>
</organism>
<gene>
    <name evidence="1" type="ORF">DPEC_G00256130</name>
</gene>
<sequence>MNIKRARTQTQPDDATEQPPCKIRTATGRDHDLGSWGDARAVASISNPEMLRDGPSRASDERARDSRVATRQGFSSTMATDAVFHMFPEPREYQDREVHNDYDHFIQKQYPMLHMKLNAHEHPSIIDVRYASEEENGPRRTTC</sequence>
<dbReference type="EMBL" id="CM055749">
    <property type="protein sequence ID" value="KAJ7995072.1"/>
    <property type="molecule type" value="Genomic_DNA"/>
</dbReference>
<dbReference type="Proteomes" id="UP001157502">
    <property type="component" value="Chromosome 22"/>
</dbReference>
<comment type="caution">
    <text evidence="1">The sequence shown here is derived from an EMBL/GenBank/DDBJ whole genome shotgun (WGS) entry which is preliminary data.</text>
</comment>